<reference evidence="1 2" key="1">
    <citation type="submission" date="2019-04" db="EMBL/GenBank/DDBJ databases">
        <title>Genome sequencing of Clostridium botulinum Groups I-IV and Clostridium butyricum.</title>
        <authorList>
            <person name="Brunt J."/>
            <person name="Van Vliet A.H.M."/>
            <person name="Stringer S.C."/>
            <person name="Carter A.T."/>
            <person name="Peck M.W."/>
        </authorList>
    </citation>
    <scope>NUCLEOTIDE SEQUENCE [LARGE SCALE GENOMIC DNA]</scope>
    <source>
        <strain evidence="1 2">IFR 18/094</strain>
    </source>
</reference>
<evidence type="ECO:0000313" key="2">
    <source>
        <dbReference type="Proteomes" id="UP000473885"/>
    </source>
</evidence>
<dbReference type="EMBL" id="SXDP01000008">
    <property type="protein sequence ID" value="NEZ47515.1"/>
    <property type="molecule type" value="Genomic_DNA"/>
</dbReference>
<proteinExistence type="predicted"/>
<dbReference type="AlphaFoldDB" id="A0A6M0RB44"/>
<gene>
    <name evidence="1" type="ORF">FDF74_09960</name>
</gene>
<organism evidence="1 2">
    <name type="scientific">Clostridium niameyense</name>
    <dbReference type="NCBI Taxonomy" id="1622073"/>
    <lineage>
        <taxon>Bacteria</taxon>
        <taxon>Bacillati</taxon>
        <taxon>Bacillota</taxon>
        <taxon>Clostridia</taxon>
        <taxon>Eubacteriales</taxon>
        <taxon>Clostridiaceae</taxon>
        <taxon>Clostridium</taxon>
    </lineage>
</organism>
<comment type="caution">
    <text evidence="1">The sequence shown here is derived from an EMBL/GenBank/DDBJ whole genome shotgun (WGS) entry which is preliminary data.</text>
</comment>
<accession>A0A6M0RB44</accession>
<protein>
    <submittedName>
        <fullName evidence="1">Uncharacterized protein</fullName>
    </submittedName>
</protein>
<sequence length="233" mass="27118">MSNSDSSKNIKEKKIYFKERIPKEKFKSKSTDFKILNSEKENLKNSIISFEGGKDFSNIPDLKTDVSTIKFPGWILLLEHNKNGCGNIDNIPIIATWTKHKNYPDNYRYILFDNEISKISLDYTSYFPIKIIICDKNNKILKTLNGEKTWNENDGYDKVSTIDFDANKNIIKYLKIESFADYIGINNLQISKNLKEDSKNTNSNQNNMANKLDLDRLFLALAIYLLFFHKNSR</sequence>
<name>A0A6M0RB44_9CLOT</name>
<dbReference type="RefSeq" id="WP_163249507.1">
    <property type="nucleotide sequence ID" value="NZ_SXDP01000008.1"/>
</dbReference>
<keyword evidence="2" id="KW-1185">Reference proteome</keyword>
<evidence type="ECO:0000313" key="1">
    <source>
        <dbReference type="EMBL" id="NEZ47515.1"/>
    </source>
</evidence>
<dbReference type="Proteomes" id="UP000473885">
    <property type="component" value="Unassembled WGS sequence"/>
</dbReference>